<feature type="domain" description="Chorismate mutase" evidence="4">
    <location>
        <begin position="5"/>
        <end position="98"/>
    </location>
</feature>
<keyword evidence="3" id="KW-0175">Coiled coil</keyword>
<reference evidence="5 6" key="1">
    <citation type="submission" date="2019-12" db="EMBL/GenBank/DDBJ databases">
        <title>Genomic-based taxomic classification of the family Erythrobacteraceae.</title>
        <authorList>
            <person name="Xu L."/>
        </authorList>
    </citation>
    <scope>NUCLEOTIDE SEQUENCE [LARGE SCALE GENOMIC DNA]</scope>
    <source>
        <strain evidence="5 6">LMG 29519</strain>
    </source>
</reference>
<keyword evidence="2" id="KW-0413">Isomerase</keyword>
<dbReference type="EC" id="5.4.99.5" evidence="1"/>
<dbReference type="InterPro" id="IPR051331">
    <property type="entry name" value="Chorismate_mutase-related"/>
</dbReference>
<evidence type="ECO:0000256" key="2">
    <source>
        <dbReference type="ARBA" id="ARBA00023235"/>
    </source>
</evidence>
<dbReference type="GO" id="GO:0004106">
    <property type="term" value="F:chorismate mutase activity"/>
    <property type="evidence" value="ECO:0007669"/>
    <property type="project" value="UniProtKB-EC"/>
</dbReference>
<feature type="coiled-coil region" evidence="3">
    <location>
        <begin position="11"/>
        <end position="52"/>
    </location>
</feature>
<comment type="caution">
    <text evidence="5">The sequence shown here is derived from an EMBL/GenBank/DDBJ whole genome shotgun (WGS) entry which is preliminary data.</text>
</comment>
<sequence length="239" mass="26482">MHLHTTKPCSLDALRSEIDAIDNQILTLVERRTALARKIAQAKAERDTVEAEIPLRPIREEQLLARLANRSGSVPPASIRTIWRELMSLSLQAQRRTEIVLCAGQDNAALTQRAMRRFGSGAPLRPLSDSDIALEAARVDGAIAVIELRPGEDWWLALADDPDLSIIAELREPGMRHPALCIARVAECHLAKERRWLVLDEAQALERIMNGETLCPIANAGTKRLCVVEQIDEPMRGAA</sequence>
<evidence type="ECO:0000256" key="3">
    <source>
        <dbReference type="SAM" id="Coils"/>
    </source>
</evidence>
<dbReference type="PROSITE" id="PS51168">
    <property type="entry name" value="CHORISMATE_MUT_2"/>
    <property type="match status" value="1"/>
</dbReference>
<dbReference type="GO" id="GO:0009697">
    <property type="term" value="P:salicylic acid biosynthetic process"/>
    <property type="evidence" value="ECO:0007669"/>
    <property type="project" value="TreeGrafter"/>
</dbReference>
<evidence type="ECO:0000259" key="4">
    <source>
        <dbReference type="PROSITE" id="PS51168"/>
    </source>
</evidence>
<dbReference type="RefSeq" id="WP_160617621.1">
    <property type="nucleotide sequence ID" value="NZ_WTYR01000001.1"/>
</dbReference>
<keyword evidence="6" id="KW-1185">Reference proteome</keyword>
<dbReference type="AlphaFoldDB" id="A0A6I4U959"/>
<dbReference type="GO" id="GO:0046417">
    <property type="term" value="P:chorismate metabolic process"/>
    <property type="evidence" value="ECO:0007669"/>
    <property type="project" value="InterPro"/>
</dbReference>
<proteinExistence type="predicted"/>
<dbReference type="InterPro" id="IPR036979">
    <property type="entry name" value="CM_dom_sf"/>
</dbReference>
<accession>A0A6I4U959</accession>
<protein>
    <recommendedName>
        <fullName evidence="1">chorismate mutase</fullName>
        <ecNumber evidence="1">5.4.99.5</ecNumber>
    </recommendedName>
</protein>
<evidence type="ECO:0000313" key="6">
    <source>
        <dbReference type="Proteomes" id="UP000429229"/>
    </source>
</evidence>
<evidence type="ECO:0000313" key="5">
    <source>
        <dbReference type="EMBL" id="MXP11052.1"/>
    </source>
</evidence>
<dbReference type="PANTHER" id="PTHR38041">
    <property type="entry name" value="CHORISMATE MUTASE"/>
    <property type="match status" value="1"/>
</dbReference>
<dbReference type="Proteomes" id="UP000429229">
    <property type="component" value="Unassembled WGS sequence"/>
</dbReference>
<dbReference type="PANTHER" id="PTHR38041:SF1">
    <property type="entry name" value="CHORISMATE MUTASE"/>
    <property type="match status" value="1"/>
</dbReference>
<dbReference type="InterPro" id="IPR036263">
    <property type="entry name" value="Chorismate_II_sf"/>
</dbReference>
<gene>
    <name evidence="5" type="ORF">GRI68_12765</name>
</gene>
<dbReference type="OrthoDB" id="7268348at2"/>
<evidence type="ECO:0000256" key="1">
    <source>
        <dbReference type="ARBA" id="ARBA00012404"/>
    </source>
</evidence>
<dbReference type="InterPro" id="IPR002701">
    <property type="entry name" value="CM_II_prokaryot"/>
</dbReference>
<organism evidence="5 6">
    <name type="scientific">Alteriqipengyuania halimionae</name>
    <dbReference type="NCBI Taxonomy" id="1926630"/>
    <lineage>
        <taxon>Bacteria</taxon>
        <taxon>Pseudomonadati</taxon>
        <taxon>Pseudomonadota</taxon>
        <taxon>Alphaproteobacteria</taxon>
        <taxon>Sphingomonadales</taxon>
        <taxon>Erythrobacteraceae</taxon>
        <taxon>Alteriqipengyuania</taxon>
    </lineage>
</organism>
<dbReference type="SMART" id="SM00830">
    <property type="entry name" value="CM_2"/>
    <property type="match status" value="1"/>
</dbReference>
<name>A0A6I4U959_9SPHN</name>
<dbReference type="SUPFAM" id="SSF48600">
    <property type="entry name" value="Chorismate mutase II"/>
    <property type="match status" value="1"/>
</dbReference>
<dbReference type="EMBL" id="WTYR01000001">
    <property type="protein sequence ID" value="MXP11052.1"/>
    <property type="molecule type" value="Genomic_DNA"/>
</dbReference>
<dbReference type="Gene3D" id="1.20.59.10">
    <property type="entry name" value="Chorismate mutase"/>
    <property type="match status" value="1"/>
</dbReference>
<dbReference type="Pfam" id="PF01817">
    <property type="entry name" value="CM_2"/>
    <property type="match status" value="1"/>
</dbReference>